<sequence length="67" mass="7389">MTTTTTMTTTTPTTDYTDNNNSLWCTKTAFRVAARFISVLSDALYLEGNATNKVGSGYDSKWHDLST</sequence>
<organism evidence="1 2">
    <name type="scientific">Glossina morsitans morsitans</name>
    <name type="common">Savannah tsetse fly</name>
    <dbReference type="NCBI Taxonomy" id="37546"/>
    <lineage>
        <taxon>Eukaryota</taxon>
        <taxon>Metazoa</taxon>
        <taxon>Ecdysozoa</taxon>
        <taxon>Arthropoda</taxon>
        <taxon>Hexapoda</taxon>
        <taxon>Insecta</taxon>
        <taxon>Pterygota</taxon>
        <taxon>Neoptera</taxon>
        <taxon>Endopterygota</taxon>
        <taxon>Diptera</taxon>
        <taxon>Brachycera</taxon>
        <taxon>Muscomorpha</taxon>
        <taxon>Hippoboscoidea</taxon>
        <taxon>Glossinidae</taxon>
        <taxon>Glossina</taxon>
    </lineage>
</organism>
<dbReference type="EMBL" id="CCAG010003572">
    <property type="status" value="NOT_ANNOTATED_CDS"/>
    <property type="molecule type" value="Genomic_DNA"/>
</dbReference>
<accession>A0A1B0FAT0</accession>
<dbReference type="VEuPathDB" id="VectorBase:GMOY000627"/>
<evidence type="ECO:0000313" key="2">
    <source>
        <dbReference type="Proteomes" id="UP000092444"/>
    </source>
</evidence>
<evidence type="ECO:0000313" key="1">
    <source>
        <dbReference type="EnsemblMetazoa" id="GMOY000627-PA"/>
    </source>
</evidence>
<dbReference type="Proteomes" id="UP000092444">
    <property type="component" value="Unassembled WGS sequence"/>
</dbReference>
<proteinExistence type="predicted"/>
<dbReference type="EnsemblMetazoa" id="GMOY000627-RA">
    <property type="protein sequence ID" value="GMOY000627-PA"/>
    <property type="gene ID" value="GMOY000627"/>
</dbReference>
<keyword evidence="2" id="KW-1185">Reference proteome</keyword>
<protein>
    <submittedName>
        <fullName evidence="1">Uncharacterized protein</fullName>
    </submittedName>
</protein>
<dbReference type="AlphaFoldDB" id="A0A1B0FAT0"/>
<name>A0A1B0FAT0_GLOMM</name>
<reference evidence="1" key="1">
    <citation type="submission" date="2020-05" db="UniProtKB">
        <authorList>
            <consortium name="EnsemblMetazoa"/>
        </authorList>
    </citation>
    <scope>IDENTIFICATION</scope>
    <source>
        <strain evidence="1">Yale</strain>
    </source>
</reference>